<accession>A0A271J567</accession>
<feature type="compositionally biased region" description="Acidic residues" evidence="1">
    <location>
        <begin position="221"/>
        <end position="238"/>
    </location>
</feature>
<feature type="chain" id="PRO_5012537981" description="NAD(+)--protein-arginine ADP-ribosyltransferase Tre1-like N-terminal domain-containing protein" evidence="2">
    <location>
        <begin position="22"/>
        <end position="255"/>
    </location>
</feature>
<gene>
    <name evidence="4" type="ORF">BSZ37_15955</name>
</gene>
<dbReference type="InterPro" id="IPR049195">
    <property type="entry name" value="Tre1-like_N"/>
</dbReference>
<protein>
    <recommendedName>
        <fullName evidence="3">NAD(+)--protein-arginine ADP-ribosyltransferase Tre1-like N-terminal domain-containing protein</fullName>
    </recommendedName>
</protein>
<organism evidence="4 5">
    <name type="scientific">Rubrivirga marina</name>
    <dbReference type="NCBI Taxonomy" id="1196024"/>
    <lineage>
        <taxon>Bacteria</taxon>
        <taxon>Pseudomonadati</taxon>
        <taxon>Rhodothermota</taxon>
        <taxon>Rhodothermia</taxon>
        <taxon>Rhodothermales</taxon>
        <taxon>Rubricoccaceae</taxon>
        <taxon>Rubrivirga</taxon>
    </lineage>
</organism>
<evidence type="ECO:0000313" key="5">
    <source>
        <dbReference type="Proteomes" id="UP000216339"/>
    </source>
</evidence>
<evidence type="ECO:0000256" key="2">
    <source>
        <dbReference type="SAM" id="SignalP"/>
    </source>
</evidence>
<dbReference type="RefSeq" id="WP_095511500.1">
    <property type="nucleotide sequence ID" value="NZ_MQWD01000001.1"/>
</dbReference>
<evidence type="ECO:0000259" key="3">
    <source>
        <dbReference type="Pfam" id="PF21724"/>
    </source>
</evidence>
<evidence type="ECO:0000256" key="1">
    <source>
        <dbReference type="SAM" id="MobiDB-lite"/>
    </source>
</evidence>
<evidence type="ECO:0000313" key="4">
    <source>
        <dbReference type="EMBL" id="PAP77829.1"/>
    </source>
</evidence>
<comment type="caution">
    <text evidence="4">The sequence shown here is derived from an EMBL/GenBank/DDBJ whole genome shotgun (WGS) entry which is preliminary data.</text>
</comment>
<sequence>MVRSQVTLLALVATLVAPAIAQVSPDRGRRADAILGAGIGGVVDSLRGTGTLAQEFQAGACAAADPTARSLCNNEVLAAEFEARFDTEATLRQSLETLVDLGALSRDDARAVRALSVRESRLDREQARGRLLDSASPLARQLAGQLAPETETGVEYVSSSATDGATVAATIIAGAALGAQLGAAAGGIGALPGAAIGAVATAGFIAVYAGLDSQASGDGRGDDDDDESDDGGTTDQEGEAGPNLPGEAGGGGGTG</sequence>
<dbReference type="AlphaFoldDB" id="A0A271J567"/>
<name>A0A271J567_9BACT</name>
<dbReference type="Pfam" id="PF21724">
    <property type="entry name" value="DUF6861"/>
    <property type="match status" value="1"/>
</dbReference>
<dbReference type="EMBL" id="MQWD01000001">
    <property type="protein sequence ID" value="PAP77829.1"/>
    <property type="molecule type" value="Genomic_DNA"/>
</dbReference>
<feature type="signal peptide" evidence="2">
    <location>
        <begin position="1"/>
        <end position="21"/>
    </location>
</feature>
<dbReference type="Proteomes" id="UP000216339">
    <property type="component" value="Unassembled WGS sequence"/>
</dbReference>
<proteinExistence type="predicted"/>
<keyword evidence="2" id="KW-0732">Signal</keyword>
<feature type="region of interest" description="Disordered" evidence="1">
    <location>
        <begin position="214"/>
        <end position="255"/>
    </location>
</feature>
<reference evidence="4 5" key="1">
    <citation type="submission" date="2016-11" db="EMBL/GenBank/DDBJ databases">
        <title>Study of marine rhodopsin-containing bacteria.</title>
        <authorList>
            <person name="Yoshizawa S."/>
            <person name="Kumagai Y."/>
            <person name="Kogure K."/>
        </authorList>
    </citation>
    <scope>NUCLEOTIDE SEQUENCE [LARGE SCALE GENOMIC DNA]</scope>
    <source>
        <strain evidence="4 5">SAORIC-28</strain>
    </source>
</reference>
<keyword evidence="5" id="KW-1185">Reference proteome</keyword>
<feature type="domain" description="NAD(+)--protein-arginine ADP-ribosyltransferase Tre1-like N-terminal" evidence="3">
    <location>
        <begin position="159"/>
        <end position="200"/>
    </location>
</feature>